<evidence type="ECO:0000259" key="2">
    <source>
        <dbReference type="PROSITE" id="PS50804"/>
    </source>
</evidence>
<name>A0A151MVZ6_ALLMI</name>
<dbReference type="Proteomes" id="UP000050525">
    <property type="component" value="Unassembled WGS sequence"/>
</dbReference>
<keyword evidence="1" id="KW-0539">Nucleus</keyword>
<dbReference type="PANTHER" id="PTHR45935:SF15">
    <property type="entry name" value="SCAN BOX DOMAIN-CONTAINING PROTEIN"/>
    <property type="match status" value="1"/>
</dbReference>
<dbReference type="EMBL" id="AKHW03004838">
    <property type="protein sequence ID" value="KYO28670.1"/>
    <property type="molecule type" value="Genomic_DNA"/>
</dbReference>
<dbReference type="AlphaFoldDB" id="A0A151MVZ6"/>
<reference evidence="3 4" key="1">
    <citation type="journal article" date="2012" name="Genome Biol.">
        <title>Sequencing three crocodilian genomes to illuminate the evolution of archosaurs and amniotes.</title>
        <authorList>
            <person name="St John J.A."/>
            <person name="Braun E.L."/>
            <person name="Isberg S.R."/>
            <person name="Miles L.G."/>
            <person name="Chong A.Y."/>
            <person name="Gongora J."/>
            <person name="Dalzell P."/>
            <person name="Moran C."/>
            <person name="Bed'hom B."/>
            <person name="Abzhanov A."/>
            <person name="Burgess S.C."/>
            <person name="Cooksey A.M."/>
            <person name="Castoe T.A."/>
            <person name="Crawford N.G."/>
            <person name="Densmore L.D."/>
            <person name="Drew J.C."/>
            <person name="Edwards S.V."/>
            <person name="Faircloth B.C."/>
            <person name="Fujita M.K."/>
            <person name="Greenwold M.J."/>
            <person name="Hoffmann F.G."/>
            <person name="Howard J.M."/>
            <person name="Iguchi T."/>
            <person name="Janes D.E."/>
            <person name="Khan S.Y."/>
            <person name="Kohno S."/>
            <person name="de Koning A.J."/>
            <person name="Lance S.L."/>
            <person name="McCarthy F.M."/>
            <person name="McCormack J.E."/>
            <person name="Merchant M.E."/>
            <person name="Peterson D.G."/>
            <person name="Pollock D.D."/>
            <person name="Pourmand N."/>
            <person name="Raney B.J."/>
            <person name="Roessler K.A."/>
            <person name="Sanford J.R."/>
            <person name="Sawyer R.H."/>
            <person name="Schmidt C.J."/>
            <person name="Triplett E.W."/>
            <person name="Tuberville T.D."/>
            <person name="Venegas-Anaya M."/>
            <person name="Howard J.T."/>
            <person name="Jarvis E.D."/>
            <person name="Guillette L.J.Jr."/>
            <person name="Glenn T.C."/>
            <person name="Green R.E."/>
            <person name="Ray D.A."/>
        </authorList>
    </citation>
    <scope>NUCLEOTIDE SEQUENCE [LARGE SCALE GENOMIC DNA]</scope>
    <source>
        <strain evidence="3">KSC_2009_1</strain>
    </source>
</reference>
<dbReference type="PROSITE" id="PS50804">
    <property type="entry name" value="SCAN_BOX"/>
    <property type="match status" value="1"/>
</dbReference>
<dbReference type="SMART" id="SM00431">
    <property type="entry name" value="SCAN"/>
    <property type="match status" value="1"/>
</dbReference>
<sequence length="358" mass="39369">MAAELEPVAAVDLPWAALVQTEVKMEKQDAGGLKAGAEGVGRVSRVIQAGAGGASLRRSAPQHVTQQLKDEPVQQHEIQGQEVKQAMQTSFEAKLPLVTPQPALRDDLPNLETWRQRFRGLCYQAAEGPREVCSRLRELCRGWLEPQRRSKEQMLELVVLEQFLAVLPREMQSWEWERGVQTCAEAVTLAEGFQLGQAEDKEIQGTVNVKVEAVSSVKTQPTGALQQPVDGCLEQPKAHPADMLLEEAGQRKIPGPQDKPLCIPKEEPLPDEELDFPKTKETWELSGNESSSSRCPRRGLSPEAARNICNSASNARRAWECLPTHHTQVSAFRLPGLSLAALVTCNPSANCLPSSWIG</sequence>
<dbReference type="PANTHER" id="PTHR45935">
    <property type="entry name" value="PROTEIN ZBED8-RELATED"/>
    <property type="match status" value="1"/>
</dbReference>
<dbReference type="Gene3D" id="1.10.4020.10">
    <property type="entry name" value="DNA breaking-rejoining enzymes"/>
    <property type="match status" value="1"/>
</dbReference>
<protein>
    <recommendedName>
        <fullName evidence="2">SCAN box domain-containing protein</fullName>
    </recommendedName>
</protein>
<dbReference type="STRING" id="8496.A0A151MVZ6"/>
<feature type="domain" description="SCAN box" evidence="2">
    <location>
        <begin position="115"/>
        <end position="194"/>
    </location>
</feature>
<comment type="caution">
    <text evidence="3">The sequence shown here is derived from an EMBL/GenBank/DDBJ whole genome shotgun (WGS) entry which is preliminary data.</text>
</comment>
<dbReference type="InterPro" id="IPR038269">
    <property type="entry name" value="SCAN_sf"/>
</dbReference>
<evidence type="ECO:0000313" key="4">
    <source>
        <dbReference type="Proteomes" id="UP000050525"/>
    </source>
</evidence>
<evidence type="ECO:0000256" key="1">
    <source>
        <dbReference type="ARBA" id="ARBA00023242"/>
    </source>
</evidence>
<dbReference type="Pfam" id="PF02023">
    <property type="entry name" value="SCAN"/>
    <property type="match status" value="1"/>
</dbReference>
<dbReference type="InterPro" id="IPR050916">
    <property type="entry name" value="SCAN-C2H2_zinc_finger"/>
</dbReference>
<dbReference type="InterPro" id="IPR003309">
    <property type="entry name" value="SCAN_dom"/>
</dbReference>
<dbReference type="FunFam" id="1.10.4020.10:FF:000001">
    <property type="entry name" value="zinc finger protein 263 isoform X1"/>
    <property type="match status" value="1"/>
</dbReference>
<dbReference type="CDD" id="cd07936">
    <property type="entry name" value="SCAN"/>
    <property type="match status" value="1"/>
</dbReference>
<accession>A0A151MVZ6</accession>
<evidence type="ECO:0000313" key="3">
    <source>
        <dbReference type="EMBL" id="KYO28670.1"/>
    </source>
</evidence>
<keyword evidence="4" id="KW-1185">Reference proteome</keyword>
<gene>
    <name evidence="3" type="ORF">Y1Q_0000833</name>
</gene>
<organism evidence="3 4">
    <name type="scientific">Alligator mississippiensis</name>
    <name type="common">American alligator</name>
    <dbReference type="NCBI Taxonomy" id="8496"/>
    <lineage>
        <taxon>Eukaryota</taxon>
        <taxon>Metazoa</taxon>
        <taxon>Chordata</taxon>
        <taxon>Craniata</taxon>
        <taxon>Vertebrata</taxon>
        <taxon>Euteleostomi</taxon>
        <taxon>Archelosauria</taxon>
        <taxon>Archosauria</taxon>
        <taxon>Crocodylia</taxon>
        <taxon>Alligatoridae</taxon>
        <taxon>Alligatorinae</taxon>
        <taxon>Alligator</taxon>
    </lineage>
</organism>
<proteinExistence type="predicted"/>
<dbReference type="SUPFAM" id="SSF47353">
    <property type="entry name" value="Retrovirus capsid dimerization domain-like"/>
    <property type="match status" value="1"/>
</dbReference>